<feature type="compositionally biased region" description="Low complexity" evidence="2">
    <location>
        <begin position="227"/>
        <end position="240"/>
    </location>
</feature>
<feature type="region of interest" description="Disordered" evidence="2">
    <location>
        <begin position="644"/>
        <end position="664"/>
    </location>
</feature>
<reference evidence="3 4" key="1">
    <citation type="journal article" date="2018" name="Mol. Biol. Evol.">
        <title>Broad Genomic Sampling Reveals a Smut Pathogenic Ancestry of the Fungal Clade Ustilaginomycotina.</title>
        <authorList>
            <person name="Kijpornyongpan T."/>
            <person name="Mondo S.J."/>
            <person name="Barry K."/>
            <person name="Sandor L."/>
            <person name="Lee J."/>
            <person name="Lipzen A."/>
            <person name="Pangilinan J."/>
            <person name="LaButti K."/>
            <person name="Hainaut M."/>
            <person name="Henrissat B."/>
            <person name="Grigoriev I.V."/>
            <person name="Spatafora J.W."/>
            <person name="Aime M.C."/>
        </authorList>
    </citation>
    <scope>NUCLEOTIDE SEQUENCE [LARGE SCALE GENOMIC DNA]</scope>
    <source>
        <strain evidence="3 4">MCA 4198</strain>
    </source>
</reference>
<evidence type="ECO:0000313" key="4">
    <source>
        <dbReference type="Proteomes" id="UP000245768"/>
    </source>
</evidence>
<evidence type="ECO:0000256" key="2">
    <source>
        <dbReference type="SAM" id="MobiDB-lite"/>
    </source>
</evidence>
<dbReference type="FunCoup" id="A0A316YG48">
    <property type="interactions" value="9"/>
</dbReference>
<name>A0A316YG48_9BASI</name>
<accession>A0A316YG48</accession>
<feature type="compositionally biased region" description="Acidic residues" evidence="2">
    <location>
        <begin position="330"/>
        <end position="349"/>
    </location>
</feature>
<feature type="compositionally biased region" description="Low complexity" evidence="2">
    <location>
        <begin position="251"/>
        <end position="263"/>
    </location>
</feature>
<dbReference type="InterPro" id="IPR037239">
    <property type="entry name" value="OSBP_sf"/>
</dbReference>
<evidence type="ECO:0008006" key="5">
    <source>
        <dbReference type="Google" id="ProtNLM"/>
    </source>
</evidence>
<gene>
    <name evidence="3" type="ORF">FA10DRAFT_268322</name>
</gene>
<dbReference type="InParanoid" id="A0A316YG48"/>
<feature type="region of interest" description="Disordered" evidence="2">
    <location>
        <begin position="604"/>
        <end position="623"/>
    </location>
</feature>
<dbReference type="SUPFAM" id="SSF144000">
    <property type="entry name" value="Oxysterol-binding protein-like"/>
    <property type="match status" value="2"/>
</dbReference>
<proteinExistence type="inferred from homology"/>
<feature type="compositionally biased region" description="Polar residues" evidence="2">
    <location>
        <begin position="1"/>
        <end position="10"/>
    </location>
</feature>
<dbReference type="InterPro" id="IPR000648">
    <property type="entry name" value="Oxysterol-bd"/>
</dbReference>
<dbReference type="GO" id="GO:0032934">
    <property type="term" value="F:sterol binding"/>
    <property type="evidence" value="ECO:0007669"/>
    <property type="project" value="TreeGrafter"/>
</dbReference>
<evidence type="ECO:0000313" key="3">
    <source>
        <dbReference type="EMBL" id="PWN88101.1"/>
    </source>
</evidence>
<organism evidence="3 4">
    <name type="scientific">Acaromyces ingoldii</name>
    <dbReference type="NCBI Taxonomy" id="215250"/>
    <lineage>
        <taxon>Eukaryota</taxon>
        <taxon>Fungi</taxon>
        <taxon>Dikarya</taxon>
        <taxon>Basidiomycota</taxon>
        <taxon>Ustilaginomycotina</taxon>
        <taxon>Exobasidiomycetes</taxon>
        <taxon>Exobasidiales</taxon>
        <taxon>Cryptobasidiaceae</taxon>
        <taxon>Acaromyces</taxon>
    </lineage>
</organism>
<feature type="compositionally biased region" description="Polar residues" evidence="2">
    <location>
        <begin position="181"/>
        <end position="200"/>
    </location>
</feature>
<feature type="compositionally biased region" description="Basic and acidic residues" evidence="2">
    <location>
        <begin position="605"/>
        <end position="623"/>
    </location>
</feature>
<dbReference type="Proteomes" id="UP000245768">
    <property type="component" value="Unassembled WGS sequence"/>
</dbReference>
<dbReference type="Gene3D" id="3.30.70.3490">
    <property type="match status" value="1"/>
</dbReference>
<evidence type="ECO:0000256" key="1">
    <source>
        <dbReference type="ARBA" id="ARBA00008842"/>
    </source>
</evidence>
<feature type="compositionally biased region" description="Low complexity" evidence="2">
    <location>
        <begin position="285"/>
        <end position="304"/>
    </location>
</feature>
<dbReference type="Gene3D" id="2.40.160.120">
    <property type="match status" value="1"/>
</dbReference>
<comment type="similarity">
    <text evidence="1">Belongs to the OSBP family.</text>
</comment>
<dbReference type="PANTHER" id="PTHR10972:SF212">
    <property type="entry name" value="OXYSTEROL-BINDING PROTEIN-LIKE PROTEIN 1"/>
    <property type="match status" value="1"/>
</dbReference>
<dbReference type="GO" id="GO:0016020">
    <property type="term" value="C:membrane"/>
    <property type="evidence" value="ECO:0007669"/>
    <property type="project" value="TreeGrafter"/>
</dbReference>
<dbReference type="EMBL" id="KZ819638">
    <property type="protein sequence ID" value="PWN88101.1"/>
    <property type="molecule type" value="Genomic_DNA"/>
</dbReference>
<dbReference type="PANTHER" id="PTHR10972">
    <property type="entry name" value="OXYSTEROL-BINDING PROTEIN-RELATED"/>
    <property type="match status" value="1"/>
</dbReference>
<keyword evidence="4" id="KW-1185">Reference proteome</keyword>
<feature type="compositionally biased region" description="Polar residues" evidence="2">
    <location>
        <begin position="241"/>
        <end position="250"/>
    </location>
</feature>
<dbReference type="AlphaFoldDB" id="A0A316YG48"/>
<dbReference type="GO" id="GO:0005829">
    <property type="term" value="C:cytosol"/>
    <property type="evidence" value="ECO:0007669"/>
    <property type="project" value="TreeGrafter"/>
</dbReference>
<feature type="compositionally biased region" description="Low complexity" evidence="2">
    <location>
        <begin position="14"/>
        <end position="24"/>
    </location>
</feature>
<sequence length="664" mass="71819">MTSDANTSGEDGSATAAQPAPQAAKSEKEATADELAAPPEAVNMTDEEEMGAANSKDNSESGKLKALFGILKRMVGVKDLAAIRLSLPANLLEPVPNLEYWNYLDRGDLFTTVGDFDDPLDRMLATLRFTFTKELKFVHGKICKPYNSILGEHFRCHWDVVPPEMREDGSLVPKMSLLTESPSAMPQAGTSVASTPSLTSKKTKRQERKGGGSATTSESGTDRPAVSRGQSGVSNSSSSGAPTMSSLSAITTSNSTDDGSSSGRPSAKRGLSKFLSAASGRNKASSRSSVHSSKTNSPTTPSKSAADTADDVSKMTLDGSAGGGEKGDKEGDENGEGDDDDDDDDDDESVGGSFKTSKSTAEVGKRRICFLTEQVSHHPPISSFFVECKEAGIQLYGVDQLSAKFTGTTIRIFPGDQNQGIFIKLTDDCKSGAVGEEYQITHPTASINGLLRGSLWVAICDTLYITCRGGTRKGETDDGKKSPRLRTIVEYKDESWVLKAKYALEAVIYEYDEAQGQDADEFDKIRQVPQERIIATMEGTWKGQITWRRKGEKESKLLIDLDQLLPIDTRGVRPLASQEPMESRKIWEPVTNAIHNKEFGAATKHKQDIEQMQRDKAAERKRNGSDFVPRFFLADISDGRPKLTEAGQKALDGEAQLEGYGTEA</sequence>
<dbReference type="GeneID" id="37044193"/>
<dbReference type="STRING" id="215250.A0A316YG48"/>
<dbReference type="OrthoDB" id="48057at2759"/>
<feature type="region of interest" description="Disordered" evidence="2">
    <location>
        <begin position="1"/>
        <end position="60"/>
    </location>
</feature>
<feature type="region of interest" description="Disordered" evidence="2">
    <location>
        <begin position="181"/>
        <end position="358"/>
    </location>
</feature>
<dbReference type="Pfam" id="PF01237">
    <property type="entry name" value="Oxysterol_BP"/>
    <property type="match status" value="2"/>
</dbReference>
<protein>
    <recommendedName>
        <fullName evidence="5">Oxysterol-binding protein</fullName>
    </recommendedName>
</protein>
<dbReference type="RefSeq" id="XP_025375299.1">
    <property type="nucleotide sequence ID" value="XM_025522277.1"/>
</dbReference>